<protein>
    <submittedName>
        <fullName evidence="2">Uncharacterized protein</fullName>
    </submittedName>
</protein>
<organism evidence="2 3">
    <name type="scientific">Kaistella chaponensis</name>
    <dbReference type="NCBI Taxonomy" id="713588"/>
    <lineage>
        <taxon>Bacteria</taxon>
        <taxon>Pseudomonadati</taxon>
        <taxon>Bacteroidota</taxon>
        <taxon>Flavobacteriia</taxon>
        <taxon>Flavobacteriales</taxon>
        <taxon>Weeksellaceae</taxon>
        <taxon>Chryseobacterium group</taxon>
        <taxon>Kaistella</taxon>
    </lineage>
</organism>
<feature type="transmembrane region" description="Helical" evidence="1">
    <location>
        <begin position="21"/>
        <end position="41"/>
    </location>
</feature>
<keyword evidence="1" id="KW-0812">Transmembrane</keyword>
<evidence type="ECO:0000313" key="3">
    <source>
        <dbReference type="Proteomes" id="UP000185839"/>
    </source>
</evidence>
<dbReference type="AlphaFoldDB" id="A0A1N7J4V0"/>
<keyword evidence="1" id="KW-0472">Membrane</keyword>
<sequence>MKKELLFKSFETLKVKAHVKARLFAVLIISFLFQIHLYGAAIKITHEEGSLAFINTNGSVDVPSHPNDLENIIVSDTIRQAANISTANAEKQFQENSTKIVPSDKVSQESPGSLHEEDKTIFVTAGTTVVGLDEFYKVKVVSGRKKTQIKKFTKSTFLEQTNNTSSEKKAKIKLAHLVKRIQEKAKNNFSVSSGGESGITGRSGKTKTAVVLPSNVLQIHALASTYDQTILKIESQLKKQKFYTSLSYLQFSKYRSSSLRGPPYAV</sequence>
<keyword evidence="1" id="KW-1133">Transmembrane helix</keyword>
<dbReference type="RefSeq" id="WP_076384271.1">
    <property type="nucleotide sequence ID" value="NZ_FTOI01000001.1"/>
</dbReference>
<dbReference type="Proteomes" id="UP000185839">
    <property type="component" value="Unassembled WGS sequence"/>
</dbReference>
<name>A0A1N7J4V0_9FLAO</name>
<dbReference type="OrthoDB" id="1275260at2"/>
<accession>A0A1N7J4V0</accession>
<gene>
    <name evidence="2" type="ORF">SAMN05421789_10196</name>
</gene>
<proteinExistence type="predicted"/>
<reference evidence="3" key="1">
    <citation type="submission" date="2017-01" db="EMBL/GenBank/DDBJ databases">
        <authorList>
            <person name="Varghese N."/>
            <person name="Submissions S."/>
        </authorList>
    </citation>
    <scope>NUCLEOTIDE SEQUENCE [LARGE SCALE GENOMIC DNA]</scope>
    <source>
        <strain evidence="3">DSM 23145</strain>
    </source>
</reference>
<keyword evidence="3" id="KW-1185">Reference proteome</keyword>
<dbReference type="EMBL" id="FTOI01000001">
    <property type="protein sequence ID" value="SIS44329.1"/>
    <property type="molecule type" value="Genomic_DNA"/>
</dbReference>
<evidence type="ECO:0000313" key="2">
    <source>
        <dbReference type="EMBL" id="SIS44329.1"/>
    </source>
</evidence>
<evidence type="ECO:0000256" key="1">
    <source>
        <dbReference type="SAM" id="Phobius"/>
    </source>
</evidence>
<dbReference type="STRING" id="713588.SAMN05421789_10196"/>